<organism evidence="2 3">
    <name type="scientific">Streblomastix strix</name>
    <dbReference type="NCBI Taxonomy" id="222440"/>
    <lineage>
        <taxon>Eukaryota</taxon>
        <taxon>Metamonada</taxon>
        <taxon>Preaxostyla</taxon>
        <taxon>Oxymonadida</taxon>
        <taxon>Streblomastigidae</taxon>
        <taxon>Streblomastix</taxon>
    </lineage>
</organism>
<gene>
    <name evidence="2" type="ORF">EZS28_055091</name>
</gene>
<protein>
    <submittedName>
        <fullName evidence="2">Uncharacterized protein</fullName>
    </submittedName>
</protein>
<feature type="compositionally biased region" description="Low complexity" evidence="1">
    <location>
        <begin position="7"/>
        <end position="22"/>
    </location>
</feature>
<comment type="caution">
    <text evidence="2">The sequence shown here is derived from an EMBL/GenBank/DDBJ whole genome shotgun (WGS) entry which is preliminary data.</text>
</comment>
<evidence type="ECO:0000256" key="1">
    <source>
        <dbReference type="SAM" id="MobiDB-lite"/>
    </source>
</evidence>
<evidence type="ECO:0000313" key="3">
    <source>
        <dbReference type="Proteomes" id="UP000324800"/>
    </source>
</evidence>
<feature type="non-terminal residue" evidence="2">
    <location>
        <position position="1"/>
    </location>
</feature>
<accession>A0A5J4Q8Z2</accession>
<reference evidence="2 3" key="1">
    <citation type="submission" date="2019-03" db="EMBL/GenBank/DDBJ databases">
        <title>Single cell metagenomics reveals metabolic interactions within the superorganism composed of flagellate Streblomastix strix and complex community of Bacteroidetes bacteria on its surface.</title>
        <authorList>
            <person name="Treitli S.C."/>
            <person name="Kolisko M."/>
            <person name="Husnik F."/>
            <person name="Keeling P."/>
            <person name="Hampl V."/>
        </authorList>
    </citation>
    <scope>NUCLEOTIDE SEQUENCE [LARGE SCALE GENOMIC DNA]</scope>
    <source>
        <strain evidence="2">ST1C</strain>
    </source>
</reference>
<feature type="compositionally biased region" description="Basic and acidic residues" evidence="1">
    <location>
        <begin position="74"/>
        <end position="83"/>
    </location>
</feature>
<feature type="region of interest" description="Disordered" evidence="1">
    <location>
        <begin position="1"/>
        <end position="83"/>
    </location>
</feature>
<sequence length="83" mass="9573">LLKKKIQPQVPGQAQQGQSGQPGHEHVHPNARPRRQTATVEEIPDEDDKNKDEEEEEEEDDDDEEEDDEEEEDKKDADVNKID</sequence>
<dbReference type="EMBL" id="SNRW01046593">
    <property type="protein sequence ID" value="KAA6317490.1"/>
    <property type="molecule type" value="Genomic_DNA"/>
</dbReference>
<dbReference type="Proteomes" id="UP000324800">
    <property type="component" value="Unassembled WGS sequence"/>
</dbReference>
<dbReference type="AlphaFoldDB" id="A0A5J4Q8Z2"/>
<proteinExistence type="predicted"/>
<feature type="compositionally biased region" description="Acidic residues" evidence="1">
    <location>
        <begin position="42"/>
        <end position="73"/>
    </location>
</feature>
<name>A0A5J4Q8Z2_9EUKA</name>
<evidence type="ECO:0000313" key="2">
    <source>
        <dbReference type="EMBL" id="KAA6317490.1"/>
    </source>
</evidence>